<accession>A0A840PDF5</accession>
<keyword evidence="1" id="KW-0597">Phosphoprotein</keyword>
<reference evidence="3 4" key="1">
    <citation type="submission" date="2020-08" db="EMBL/GenBank/DDBJ databases">
        <title>Genomic Encyclopedia of Type Strains, Phase IV (KMG-IV): sequencing the most valuable type-strain genomes for metagenomic binning, comparative biology and taxonomic classification.</title>
        <authorList>
            <person name="Goeker M."/>
        </authorList>
    </citation>
    <scope>NUCLEOTIDE SEQUENCE [LARGE SCALE GENOMIC DNA]</scope>
    <source>
        <strain evidence="3 4">DSM 45615</strain>
    </source>
</reference>
<dbReference type="SMART" id="SM00448">
    <property type="entry name" value="REC"/>
    <property type="match status" value="1"/>
</dbReference>
<evidence type="ECO:0000259" key="2">
    <source>
        <dbReference type="PROSITE" id="PS50110"/>
    </source>
</evidence>
<dbReference type="Proteomes" id="UP000578449">
    <property type="component" value="Unassembled WGS sequence"/>
</dbReference>
<keyword evidence="3" id="KW-0238">DNA-binding</keyword>
<gene>
    <name evidence="3" type="ORF">HNP84_005717</name>
</gene>
<sequence>MGRATRVVIVDDDEISLRGIAAILGEPGDGSSEVVAAMDHRAALAWPGEWAGVDVALVDAADERRADDHFPGVEVVERIRAAGGRTRVVVLTGHFFDGAVRRRMREAGADFFYHRSELAEAATLRAAVLGHGGRPVPGPEDAEEEILHGVSRDSRVNAAVRHALAEDLPARIAERRDPRSRSWGRLRREFNRHARLTAMTADGRTPDRPQREPSLPQIARFLAWATRVKTRRPPPLPAEDREPER</sequence>
<evidence type="ECO:0000256" key="1">
    <source>
        <dbReference type="PROSITE-ProRule" id="PRU00169"/>
    </source>
</evidence>
<evidence type="ECO:0000313" key="3">
    <source>
        <dbReference type="EMBL" id="MBB5135973.1"/>
    </source>
</evidence>
<name>A0A840PDF5_9ACTN</name>
<keyword evidence="4" id="KW-1185">Reference proteome</keyword>
<proteinExistence type="predicted"/>
<dbReference type="InterPro" id="IPR011006">
    <property type="entry name" value="CheY-like_superfamily"/>
</dbReference>
<protein>
    <submittedName>
        <fullName evidence="3">DNA-binding NarL/FixJ family response regulator</fullName>
    </submittedName>
</protein>
<organism evidence="3 4">
    <name type="scientific">Thermocatellispora tengchongensis</name>
    <dbReference type="NCBI Taxonomy" id="1073253"/>
    <lineage>
        <taxon>Bacteria</taxon>
        <taxon>Bacillati</taxon>
        <taxon>Actinomycetota</taxon>
        <taxon>Actinomycetes</taxon>
        <taxon>Streptosporangiales</taxon>
        <taxon>Streptosporangiaceae</taxon>
        <taxon>Thermocatellispora</taxon>
    </lineage>
</organism>
<dbReference type="InterPro" id="IPR001789">
    <property type="entry name" value="Sig_transdc_resp-reg_receiver"/>
</dbReference>
<dbReference type="SUPFAM" id="SSF52172">
    <property type="entry name" value="CheY-like"/>
    <property type="match status" value="1"/>
</dbReference>
<dbReference type="RefSeq" id="WP_185052878.1">
    <property type="nucleotide sequence ID" value="NZ_BAABIX010000024.1"/>
</dbReference>
<dbReference type="AlphaFoldDB" id="A0A840PDF5"/>
<dbReference type="Gene3D" id="3.40.50.2300">
    <property type="match status" value="1"/>
</dbReference>
<dbReference type="EMBL" id="JACHGN010000012">
    <property type="protein sequence ID" value="MBB5135973.1"/>
    <property type="molecule type" value="Genomic_DNA"/>
</dbReference>
<dbReference type="GO" id="GO:0000160">
    <property type="term" value="P:phosphorelay signal transduction system"/>
    <property type="evidence" value="ECO:0007669"/>
    <property type="project" value="InterPro"/>
</dbReference>
<dbReference type="PROSITE" id="PS50110">
    <property type="entry name" value="RESPONSE_REGULATORY"/>
    <property type="match status" value="1"/>
</dbReference>
<evidence type="ECO:0000313" key="4">
    <source>
        <dbReference type="Proteomes" id="UP000578449"/>
    </source>
</evidence>
<dbReference type="GO" id="GO:0003677">
    <property type="term" value="F:DNA binding"/>
    <property type="evidence" value="ECO:0007669"/>
    <property type="project" value="UniProtKB-KW"/>
</dbReference>
<comment type="caution">
    <text evidence="3">The sequence shown here is derived from an EMBL/GenBank/DDBJ whole genome shotgun (WGS) entry which is preliminary data.</text>
</comment>
<feature type="modified residue" description="4-aspartylphosphate" evidence="1">
    <location>
        <position position="59"/>
    </location>
</feature>
<feature type="domain" description="Response regulatory" evidence="2">
    <location>
        <begin position="6"/>
        <end position="130"/>
    </location>
</feature>